<protein>
    <recommendedName>
        <fullName evidence="9">Ubiquitin-like domain-containing protein</fullName>
    </recommendedName>
</protein>
<evidence type="ECO:0000256" key="4">
    <source>
        <dbReference type="ARBA" id="ARBA00022490"/>
    </source>
</evidence>
<dbReference type="PRINTS" id="PR00348">
    <property type="entry name" value="UBIQUITIN"/>
</dbReference>
<dbReference type="InterPro" id="IPR029071">
    <property type="entry name" value="Ubiquitin-like_domsf"/>
</dbReference>
<feature type="domain" description="Ubiquitin-like" evidence="9">
    <location>
        <begin position="1"/>
        <end position="84"/>
    </location>
</feature>
<keyword evidence="6" id="KW-0677">Repeat</keyword>
<evidence type="ECO:0000313" key="10">
    <source>
        <dbReference type="EMBL" id="KAK1615537.1"/>
    </source>
</evidence>
<dbReference type="SUPFAM" id="SSF54236">
    <property type="entry name" value="Ubiquitin-like"/>
    <property type="match status" value="1"/>
</dbReference>
<dbReference type="Proteomes" id="UP001231189">
    <property type="component" value="Unassembled WGS sequence"/>
</dbReference>
<keyword evidence="7" id="KW-0832">Ubl conjugation</keyword>
<keyword evidence="5" id="KW-1017">Isopeptide bond</keyword>
<dbReference type="FunFam" id="3.10.20.90:FF:000469">
    <property type="entry name" value="Polyubiquitin-C"/>
    <property type="match status" value="1"/>
</dbReference>
<dbReference type="GO" id="GO:0003729">
    <property type="term" value="F:mRNA binding"/>
    <property type="evidence" value="ECO:0007669"/>
    <property type="project" value="UniProtKB-ARBA"/>
</dbReference>
<accession>A0AAD8R8A5</accession>
<reference evidence="10" key="1">
    <citation type="submission" date="2023-07" db="EMBL/GenBank/DDBJ databases">
        <title>A chromosome-level genome assembly of Lolium multiflorum.</title>
        <authorList>
            <person name="Chen Y."/>
            <person name="Copetti D."/>
            <person name="Kolliker R."/>
            <person name="Studer B."/>
        </authorList>
    </citation>
    <scope>NUCLEOTIDE SEQUENCE</scope>
    <source>
        <strain evidence="10">02402/16</strain>
        <tissue evidence="10">Leaf</tissue>
    </source>
</reference>
<proteinExistence type="inferred from homology"/>
<name>A0AAD8R8A5_LOLMU</name>
<evidence type="ECO:0000256" key="1">
    <source>
        <dbReference type="ARBA" id="ARBA00004123"/>
    </source>
</evidence>
<dbReference type="GO" id="GO:0005737">
    <property type="term" value="C:cytoplasm"/>
    <property type="evidence" value="ECO:0007669"/>
    <property type="project" value="UniProtKB-SubCell"/>
</dbReference>
<dbReference type="InterPro" id="IPR050158">
    <property type="entry name" value="Ubiquitin_ubiquitin-like"/>
</dbReference>
<dbReference type="Gene3D" id="3.10.20.90">
    <property type="entry name" value="Phosphatidylinositol 3-kinase Catalytic Subunit, Chain A, domain 1"/>
    <property type="match status" value="1"/>
</dbReference>
<dbReference type="InterPro" id="IPR019956">
    <property type="entry name" value="Ubiquitin_dom"/>
</dbReference>
<evidence type="ECO:0000313" key="11">
    <source>
        <dbReference type="Proteomes" id="UP001231189"/>
    </source>
</evidence>
<keyword evidence="11" id="KW-1185">Reference proteome</keyword>
<dbReference type="AlphaFoldDB" id="A0AAD8R8A5"/>
<evidence type="ECO:0000256" key="3">
    <source>
        <dbReference type="ARBA" id="ARBA00008430"/>
    </source>
</evidence>
<evidence type="ECO:0000256" key="2">
    <source>
        <dbReference type="ARBA" id="ARBA00004496"/>
    </source>
</evidence>
<evidence type="ECO:0000259" key="9">
    <source>
        <dbReference type="PROSITE" id="PS50053"/>
    </source>
</evidence>
<dbReference type="EMBL" id="JAUUTY010000006">
    <property type="protein sequence ID" value="KAK1615537.1"/>
    <property type="molecule type" value="Genomic_DNA"/>
</dbReference>
<evidence type="ECO:0000256" key="7">
    <source>
        <dbReference type="ARBA" id="ARBA00022843"/>
    </source>
</evidence>
<evidence type="ECO:0000256" key="5">
    <source>
        <dbReference type="ARBA" id="ARBA00022499"/>
    </source>
</evidence>
<evidence type="ECO:0000256" key="8">
    <source>
        <dbReference type="ARBA" id="ARBA00023242"/>
    </source>
</evidence>
<dbReference type="Pfam" id="PF00240">
    <property type="entry name" value="ubiquitin"/>
    <property type="match status" value="1"/>
</dbReference>
<organism evidence="10 11">
    <name type="scientific">Lolium multiflorum</name>
    <name type="common">Italian ryegrass</name>
    <name type="synonym">Lolium perenne subsp. multiflorum</name>
    <dbReference type="NCBI Taxonomy" id="4521"/>
    <lineage>
        <taxon>Eukaryota</taxon>
        <taxon>Viridiplantae</taxon>
        <taxon>Streptophyta</taxon>
        <taxon>Embryophyta</taxon>
        <taxon>Tracheophyta</taxon>
        <taxon>Spermatophyta</taxon>
        <taxon>Magnoliopsida</taxon>
        <taxon>Liliopsida</taxon>
        <taxon>Poales</taxon>
        <taxon>Poaceae</taxon>
        <taxon>BOP clade</taxon>
        <taxon>Pooideae</taxon>
        <taxon>Poodae</taxon>
        <taxon>Poeae</taxon>
        <taxon>Poeae Chloroplast Group 2 (Poeae type)</taxon>
        <taxon>Loliodinae</taxon>
        <taxon>Loliinae</taxon>
        <taxon>Lolium</taxon>
    </lineage>
</organism>
<evidence type="ECO:0000256" key="6">
    <source>
        <dbReference type="ARBA" id="ARBA00022737"/>
    </source>
</evidence>
<sequence>MQIFMKTLTRKMVMLEVENSDTIDNMKAKIQVILLLSPLTFFFKNTIRPMLIYAGKQLADNKTAKDYNIESGSVLHLLLALRGGH</sequence>
<dbReference type="PROSITE" id="PS50053">
    <property type="entry name" value="UBIQUITIN_2"/>
    <property type="match status" value="1"/>
</dbReference>
<keyword evidence="4" id="KW-0963">Cytoplasm</keyword>
<comment type="caution">
    <text evidence="10">The sequence shown here is derived from an EMBL/GenBank/DDBJ whole genome shotgun (WGS) entry which is preliminary data.</text>
</comment>
<comment type="subcellular location">
    <subcellularLocation>
        <location evidence="2">Cytoplasm</location>
    </subcellularLocation>
    <subcellularLocation>
        <location evidence="1">Nucleus</location>
    </subcellularLocation>
</comment>
<keyword evidence="8" id="KW-0539">Nucleus</keyword>
<dbReference type="SMART" id="SM00213">
    <property type="entry name" value="UBQ"/>
    <property type="match status" value="1"/>
</dbReference>
<gene>
    <name evidence="10" type="ORF">QYE76_021054</name>
</gene>
<dbReference type="InterPro" id="IPR000626">
    <property type="entry name" value="Ubiquitin-like_dom"/>
</dbReference>
<comment type="similarity">
    <text evidence="3">Belongs to the ubiquitin family.</text>
</comment>
<dbReference type="GO" id="GO:0005634">
    <property type="term" value="C:nucleus"/>
    <property type="evidence" value="ECO:0007669"/>
    <property type="project" value="UniProtKB-SubCell"/>
</dbReference>
<dbReference type="PANTHER" id="PTHR10666">
    <property type="entry name" value="UBIQUITIN"/>
    <property type="match status" value="1"/>
</dbReference>